<dbReference type="Gramene" id="TraesCAD_scaffold_038050_01G000200.1">
    <property type="protein sequence ID" value="TraesCAD_scaffold_038050_01G000200.1"/>
    <property type="gene ID" value="TraesCAD_scaffold_038050_01G000200"/>
</dbReference>
<gene>
    <name evidence="2" type="primary">LOC123108131</name>
</gene>
<dbReference type="Gramene" id="TraesSYM5A03G02783430.1">
    <property type="protein sequence ID" value="TraesSYM5A03G02783430.1.CDS1"/>
    <property type="gene ID" value="TraesSYM5A03G02783430"/>
</dbReference>
<dbReference type="Gramene" id="TraesJUL5A03G02772940.1">
    <property type="protein sequence ID" value="TraesJUL5A03G02772940.1.CDS1"/>
    <property type="gene ID" value="TraesJUL5A03G02772940"/>
</dbReference>
<dbReference type="Gramene" id="TraesLAC5A03G02708010.1">
    <property type="protein sequence ID" value="TraesLAC5A03G02708010.1.CDS1"/>
    <property type="gene ID" value="TraesLAC5A03G02708010"/>
</dbReference>
<dbReference type="Proteomes" id="UP000019116">
    <property type="component" value="Chromosome 5A"/>
</dbReference>
<protein>
    <submittedName>
        <fullName evidence="2">Uncharacterized protein</fullName>
    </submittedName>
</protein>
<dbReference type="EnsemblPlants" id="TraesCS5A02G459500.1">
    <property type="protein sequence ID" value="TraesCS5A02G459500.1.cds1"/>
    <property type="gene ID" value="TraesCS5A02G459500"/>
</dbReference>
<dbReference type="GO" id="GO:0005198">
    <property type="term" value="F:structural molecule activity"/>
    <property type="evidence" value="ECO:0007669"/>
    <property type="project" value="InterPro"/>
</dbReference>
<dbReference type="GeneID" id="123108131"/>
<keyword evidence="3" id="KW-1185">Reference proteome</keyword>
<dbReference type="Gramene" id="TraesCS5A03G1086300.1">
    <property type="protein sequence ID" value="TraesCS5A03G1086300.1.CDS1"/>
    <property type="gene ID" value="TraesCS5A03G1086300"/>
</dbReference>
<evidence type="ECO:0000313" key="2">
    <source>
        <dbReference type="EnsemblPlants" id="TraesCS5A02G459500.1.cds1"/>
    </source>
</evidence>
<dbReference type="Gramene" id="TraesRN5A0101102400.1">
    <property type="protein sequence ID" value="TraesRN5A0101102400.1"/>
    <property type="gene ID" value="TraesRN5A0101102400"/>
</dbReference>
<dbReference type="Gramene" id="TraesLDM5A03G02756860.1">
    <property type="protein sequence ID" value="TraesLDM5A03G02756860.1.CDS1"/>
    <property type="gene ID" value="TraesLDM5A03G02756860"/>
</dbReference>
<dbReference type="Gramene" id="TraesSTA5A03G02744650.1">
    <property type="protein sequence ID" value="TraesSTA5A03G02744650.1.CDS1"/>
    <property type="gene ID" value="TraesSTA5A03G02744650"/>
</dbReference>
<evidence type="ECO:0000313" key="3">
    <source>
        <dbReference type="Proteomes" id="UP000019116"/>
    </source>
</evidence>
<dbReference type="RefSeq" id="XP_044385910.1">
    <property type="nucleotide sequence ID" value="XM_044529975.1"/>
</dbReference>
<proteinExistence type="predicted"/>
<dbReference type="Gene3D" id="1.20.120.70">
    <property type="entry name" value="Tobacco mosaic virus-like, coat protein"/>
    <property type="match status" value="1"/>
</dbReference>
<dbReference type="Gramene" id="TraesCLE_scaffold_050958_01G000100.1">
    <property type="protein sequence ID" value="TraesCLE_scaffold_050958_01G000100.1"/>
    <property type="gene ID" value="TraesCLE_scaffold_050958_01G000100"/>
</dbReference>
<organism evidence="2">
    <name type="scientific">Triticum aestivum</name>
    <name type="common">Wheat</name>
    <dbReference type="NCBI Taxonomy" id="4565"/>
    <lineage>
        <taxon>Eukaryota</taxon>
        <taxon>Viridiplantae</taxon>
        <taxon>Streptophyta</taxon>
        <taxon>Embryophyta</taxon>
        <taxon>Tracheophyta</taxon>
        <taxon>Spermatophyta</taxon>
        <taxon>Magnoliopsida</taxon>
        <taxon>Liliopsida</taxon>
        <taxon>Poales</taxon>
        <taxon>Poaceae</taxon>
        <taxon>BOP clade</taxon>
        <taxon>Pooideae</taxon>
        <taxon>Triticodae</taxon>
        <taxon>Triticeae</taxon>
        <taxon>Triticinae</taxon>
        <taxon>Triticum</taxon>
    </lineage>
</organism>
<feature type="region of interest" description="Disordered" evidence="1">
    <location>
        <begin position="1"/>
        <end position="27"/>
    </location>
</feature>
<dbReference type="Gramene" id="TraesWEE_scaffold_019704_01G000100.1">
    <property type="protein sequence ID" value="TraesWEE_scaffold_019704_01G000100.1"/>
    <property type="gene ID" value="TraesWEE_scaffold_019704_01G000100"/>
</dbReference>
<reference evidence="2" key="2">
    <citation type="submission" date="2018-10" db="UniProtKB">
        <authorList>
            <consortium name="EnsemblPlants"/>
        </authorList>
    </citation>
    <scope>IDENTIFICATION</scope>
</reference>
<feature type="compositionally biased region" description="Basic and acidic residues" evidence="1">
    <location>
        <begin position="1"/>
        <end position="11"/>
    </location>
</feature>
<reference evidence="2" key="1">
    <citation type="submission" date="2018-08" db="EMBL/GenBank/DDBJ databases">
        <authorList>
            <person name="Rossello M."/>
        </authorList>
    </citation>
    <scope>NUCLEOTIDE SEQUENCE [LARGE SCALE GENOMIC DNA]</scope>
    <source>
        <strain evidence="2">cv. Chinese Spring</strain>
    </source>
</reference>
<accession>A0A3B6KRZ9</accession>
<dbReference type="InterPro" id="IPR001337">
    <property type="entry name" value="TMV-like_coat"/>
</dbReference>
<dbReference type="Gramene" id="TraesCS5A02G459500.1">
    <property type="protein sequence ID" value="TraesCS5A02G459500.1.cds1"/>
    <property type="gene ID" value="TraesCS5A02G459500"/>
</dbReference>
<dbReference type="Gramene" id="TraesROB_scaffold_037506_01G000200.1">
    <property type="protein sequence ID" value="TraesROB_scaffold_037506_01G000200.1"/>
    <property type="gene ID" value="TraesROB_scaffold_037506_01G000200"/>
</dbReference>
<sequence length="213" mass="22780">MSHSSSEARSDGDDDAEPGQSRVTRAKRPCPSAIDVVALHVAVPVARVIRAAAASSRSMPACHGVYSPTVAVGMAGAHSWAPYSAIIPALRSLLLMNLKEETSLRAAREAIAGLYNHATPFGPSRRFPAGEVYVCLDRVPLAQTMQRIVQPLVTVEAAGVYGEQLVDACSNYIGGISSALLDLTRVEDRPVISPILYDRAIFESVFLLAWPEP</sequence>
<dbReference type="Gramene" id="TraesJAG5A03G02755300.1">
    <property type="protein sequence ID" value="TraesJAG5A03G02755300.1.CDS1"/>
    <property type="gene ID" value="TraesJAG5A03G02755300"/>
</dbReference>
<dbReference type="Gramene" id="TraesMAC5A03G02752320.1">
    <property type="protein sequence ID" value="TraesMAC5A03G02752320.1.CDS1"/>
    <property type="gene ID" value="TraesMAC5A03G02752320"/>
</dbReference>
<dbReference type="SUPFAM" id="SSF47195">
    <property type="entry name" value="TMV-like viral coat proteins"/>
    <property type="match status" value="1"/>
</dbReference>
<dbReference type="InterPro" id="IPR036417">
    <property type="entry name" value="TMV-like_coat_sf"/>
</dbReference>
<dbReference type="OMA" id="MPACHGV"/>
<dbReference type="Gramene" id="TraesNOR5A03G02777790.1">
    <property type="protein sequence ID" value="TraesNOR5A03G02777790.1.CDS1"/>
    <property type="gene ID" value="TraesNOR5A03G02777790"/>
</dbReference>
<dbReference type="Pfam" id="PF00721">
    <property type="entry name" value="TMV_coat"/>
    <property type="match status" value="1"/>
</dbReference>
<dbReference type="AlphaFoldDB" id="A0A3B6KRZ9"/>
<dbReference type="OrthoDB" id="646163at2759"/>
<dbReference type="Gramene" id="TraesARI5A03G02796200.1">
    <property type="protein sequence ID" value="TraesARI5A03G02796200.1.CDS1"/>
    <property type="gene ID" value="TraesARI5A03G02796200"/>
</dbReference>
<evidence type="ECO:0000256" key="1">
    <source>
        <dbReference type="SAM" id="MobiDB-lite"/>
    </source>
</evidence>
<dbReference type="KEGG" id="taes:123108131"/>
<dbReference type="Gramene" id="TraesPARA_EIv1.0_1523670.1">
    <property type="protein sequence ID" value="TraesPARA_EIv1.0_1523670.1.CDS1"/>
    <property type="gene ID" value="TraesPARA_EIv1.0_1523670"/>
</dbReference>
<name>A0A3B6KRZ9_WHEAT</name>